<accession>A0A368W7Q2</accession>
<evidence type="ECO:0000313" key="1">
    <source>
        <dbReference type="EMBL" id="RCW50879.1"/>
    </source>
</evidence>
<keyword evidence="2" id="KW-1185">Reference proteome</keyword>
<dbReference type="Proteomes" id="UP000252415">
    <property type="component" value="Unassembled WGS sequence"/>
</dbReference>
<organism evidence="1 2">
    <name type="scientific">Paenibacillus prosopidis</name>
    <dbReference type="NCBI Taxonomy" id="630520"/>
    <lineage>
        <taxon>Bacteria</taxon>
        <taxon>Bacillati</taxon>
        <taxon>Bacillota</taxon>
        <taxon>Bacilli</taxon>
        <taxon>Bacillales</taxon>
        <taxon>Paenibacillaceae</taxon>
        <taxon>Paenibacillus</taxon>
    </lineage>
</organism>
<proteinExistence type="predicted"/>
<name>A0A368W7Q2_9BACL</name>
<dbReference type="AlphaFoldDB" id="A0A368W7Q2"/>
<dbReference type="OrthoDB" id="368860at2"/>
<evidence type="ECO:0000313" key="2">
    <source>
        <dbReference type="Proteomes" id="UP000252415"/>
    </source>
</evidence>
<gene>
    <name evidence="1" type="ORF">DFP97_10271</name>
</gene>
<protein>
    <recommendedName>
        <fullName evidence="3">DUF4372 domain-containing protein</fullName>
    </recommendedName>
</protein>
<sequence>MDKNTIKSTLTEYLIPLNPKLMLEQIEQLDLDKYVKKLDSVTTAKLFVFAQLMQIQSYTDISLNVKQNGKLQETINLTTISTSQLSRKWREMDPAFLESVFRDFVQKLFQRLGMSKAAGKRFLRFRVS</sequence>
<dbReference type="EMBL" id="QPJD01000002">
    <property type="protein sequence ID" value="RCW50879.1"/>
    <property type="molecule type" value="Genomic_DNA"/>
</dbReference>
<comment type="caution">
    <text evidence="1">The sequence shown here is derived from an EMBL/GenBank/DDBJ whole genome shotgun (WGS) entry which is preliminary data.</text>
</comment>
<reference evidence="1 2" key="1">
    <citation type="submission" date="2018-07" db="EMBL/GenBank/DDBJ databases">
        <title>Genomic Encyclopedia of Type Strains, Phase III (KMG-III): the genomes of soil and plant-associated and newly described type strains.</title>
        <authorList>
            <person name="Whitman W."/>
        </authorList>
    </citation>
    <scope>NUCLEOTIDE SEQUENCE [LARGE SCALE GENOMIC DNA]</scope>
    <source>
        <strain evidence="1 2">CECT 7506</strain>
    </source>
</reference>
<evidence type="ECO:0008006" key="3">
    <source>
        <dbReference type="Google" id="ProtNLM"/>
    </source>
</evidence>
<dbReference type="RefSeq" id="WP_114378398.1">
    <property type="nucleotide sequence ID" value="NZ_QPJD01000002.1"/>
</dbReference>